<sequence length="110" mass="11493">MSCLGSSGKTSISAYRYYDPNFKDVIISNNVKFNDNSFPCLKLPTILSEDSSGSLPSDIFFVSSAPGAYLPSPIASSSTNLYGPSSVAIHGEAISAIPSPRSLSAPVISI</sequence>
<evidence type="ECO:0000313" key="1">
    <source>
        <dbReference type="EMBL" id="GAV28722.1"/>
    </source>
</evidence>
<gene>
    <name evidence="1" type="ORF">PMKS-002196</name>
</gene>
<proteinExistence type="predicted"/>
<dbReference type="EMBL" id="BDGI01000080">
    <property type="protein sequence ID" value="GAV28722.1"/>
    <property type="molecule type" value="Genomic_DNA"/>
</dbReference>
<name>A0A1Q2YGQ4_9ASCO</name>
<dbReference type="Proteomes" id="UP000186136">
    <property type="component" value="Unassembled WGS sequence"/>
</dbReference>
<keyword evidence="2" id="KW-1185">Reference proteome</keyword>
<comment type="caution">
    <text evidence="1">The sequence shown here is derived from an EMBL/GenBank/DDBJ whole genome shotgun (WGS) entry which is preliminary data.</text>
</comment>
<dbReference type="AlphaFoldDB" id="A0A1Q2YGQ4"/>
<protein>
    <submittedName>
        <fullName evidence="1">Uncharacterized protein</fullName>
    </submittedName>
</protein>
<evidence type="ECO:0000313" key="2">
    <source>
        <dbReference type="Proteomes" id="UP000186136"/>
    </source>
</evidence>
<reference evidence="1 2" key="1">
    <citation type="submission" date="2016-08" db="EMBL/GenBank/DDBJ databases">
        <title>Whole genome shotgun sequence of Pichia membranifaciens KS47-1.</title>
        <authorList>
            <person name="Konishi M."/>
            <person name="Ishida M."/>
            <person name="Arakawa T."/>
            <person name="Kato Y."/>
            <person name="Horiuchi J."/>
        </authorList>
    </citation>
    <scope>NUCLEOTIDE SEQUENCE [LARGE SCALE GENOMIC DNA]</scope>
    <source>
        <strain evidence="1 2">KS47-1</strain>
    </source>
</reference>
<organism evidence="1 2">
    <name type="scientific">Pichia membranifaciens</name>
    <dbReference type="NCBI Taxonomy" id="4926"/>
    <lineage>
        <taxon>Eukaryota</taxon>
        <taxon>Fungi</taxon>
        <taxon>Dikarya</taxon>
        <taxon>Ascomycota</taxon>
        <taxon>Saccharomycotina</taxon>
        <taxon>Pichiomycetes</taxon>
        <taxon>Pichiales</taxon>
        <taxon>Pichiaceae</taxon>
        <taxon>Pichia</taxon>
    </lineage>
</organism>
<accession>A0A1Q2YGQ4</accession>